<dbReference type="InterPro" id="IPR011251">
    <property type="entry name" value="Luciferase-like_dom"/>
</dbReference>
<dbReference type="InterPro" id="IPR019922">
    <property type="entry name" value="Lucif-like_OxRdatse_MSMEG_4141"/>
</dbReference>
<dbReference type="RefSeq" id="WP_146922905.1">
    <property type="nucleotide sequence ID" value="NZ_CP042430.1"/>
</dbReference>
<dbReference type="PANTHER" id="PTHR43244">
    <property type="match status" value="1"/>
</dbReference>
<proteinExistence type="predicted"/>
<dbReference type="KEGG" id="bsol:FSW04_24090"/>
<dbReference type="Proteomes" id="UP000321805">
    <property type="component" value="Chromosome"/>
</dbReference>
<keyword evidence="3" id="KW-1185">Reference proteome</keyword>
<dbReference type="NCBIfam" id="TIGR03620">
    <property type="entry name" value="F420_MSMEG_4141"/>
    <property type="match status" value="1"/>
</dbReference>
<dbReference type="InterPro" id="IPR036661">
    <property type="entry name" value="Luciferase-like_sf"/>
</dbReference>
<feature type="domain" description="Luciferase-like" evidence="1">
    <location>
        <begin position="24"/>
        <end position="281"/>
    </location>
</feature>
<name>A0A5B8UAX1_9ACTN</name>
<evidence type="ECO:0000313" key="3">
    <source>
        <dbReference type="Proteomes" id="UP000321805"/>
    </source>
</evidence>
<sequence>MAQTGPVWANATETKEQVGRIGVWLGALSRAPWREAAAAARRIEELGYRALWLNETPGTKEPFAHAGMLLGVTERVVVATGIANIWTRDAIAAGNAAYALAEAHPGRFVLGLGVSHKPMVDSRGHTYDKPLTAMREYLDAMDAMPWAAPAPSVPVPVVLAALRPRMLELSRDRTAGAHPYFIPVAHTAKARSVLGDGPLLAPEVSFMLETEPARARARGREFAKLYLRLPNYTNNLRDLGYDDADLLDGGSDRLVDDVVAWGDAAAVAARVREHLDAGADHVCVQPVATDLAGSIDELERLAAELL</sequence>
<reference evidence="2 3" key="1">
    <citation type="journal article" date="2018" name="J. Microbiol.">
        <title>Baekduia soli gen. nov., sp. nov., a novel bacterium isolated from the soil of Baekdu Mountain and proposal of a novel family name, Baekduiaceae fam. nov.</title>
        <authorList>
            <person name="An D.S."/>
            <person name="Siddiqi M.Z."/>
            <person name="Kim K.H."/>
            <person name="Yu H.S."/>
            <person name="Im W.T."/>
        </authorList>
    </citation>
    <scope>NUCLEOTIDE SEQUENCE [LARGE SCALE GENOMIC DNA]</scope>
    <source>
        <strain evidence="2 3">BR7-21</strain>
    </source>
</reference>
<dbReference type="Gene3D" id="3.20.20.30">
    <property type="entry name" value="Luciferase-like domain"/>
    <property type="match status" value="1"/>
</dbReference>
<protein>
    <submittedName>
        <fullName evidence="2">TIGR03620 family F420-dependent LLM class oxidoreductase</fullName>
    </submittedName>
</protein>
<organism evidence="2 3">
    <name type="scientific">Baekduia soli</name>
    <dbReference type="NCBI Taxonomy" id="496014"/>
    <lineage>
        <taxon>Bacteria</taxon>
        <taxon>Bacillati</taxon>
        <taxon>Actinomycetota</taxon>
        <taxon>Thermoleophilia</taxon>
        <taxon>Solirubrobacterales</taxon>
        <taxon>Baekduiaceae</taxon>
        <taxon>Baekduia</taxon>
    </lineage>
</organism>
<evidence type="ECO:0000313" key="2">
    <source>
        <dbReference type="EMBL" id="QEC50359.1"/>
    </source>
</evidence>
<dbReference type="Pfam" id="PF00296">
    <property type="entry name" value="Bac_luciferase"/>
    <property type="match status" value="1"/>
</dbReference>
<dbReference type="SUPFAM" id="SSF51679">
    <property type="entry name" value="Bacterial luciferase-like"/>
    <property type="match status" value="1"/>
</dbReference>
<dbReference type="InterPro" id="IPR050564">
    <property type="entry name" value="F420-G6PD/mer"/>
</dbReference>
<evidence type="ECO:0000259" key="1">
    <source>
        <dbReference type="Pfam" id="PF00296"/>
    </source>
</evidence>
<dbReference type="EMBL" id="CP042430">
    <property type="protein sequence ID" value="QEC50359.1"/>
    <property type="molecule type" value="Genomic_DNA"/>
</dbReference>
<dbReference type="PANTHER" id="PTHR43244:SF2">
    <property type="entry name" value="CONSERVED HYPOTHETICAL ALANINE AND PROLINE-RICH PROTEIN"/>
    <property type="match status" value="1"/>
</dbReference>
<dbReference type="GO" id="GO:0016705">
    <property type="term" value="F:oxidoreductase activity, acting on paired donors, with incorporation or reduction of molecular oxygen"/>
    <property type="evidence" value="ECO:0007669"/>
    <property type="project" value="InterPro"/>
</dbReference>
<gene>
    <name evidence="2" type="ORF">FSW04_24090</name>
</gene>
<accession>A0A5B8UAX1</accession>
<dbReference type="OrthoDB" id="4760590at2"/>
<dbReference type="AlphaFoldDB" id="A0A5B8UAX1"/>